<dbReference type="RefSeq" id="WP_244450681.1">
    <property type="nucleotide sequence ID" value="NZ_CP083239.1"/>
</dbReference>
<sequence>MSDETKAAVESIAAAFAAWPSEFGAICDRVSAAVRAEAYGDTVESLAREIEAIIARQGSMQEEDLLTLGWSKPALVETLPDALETVRARASRHLS</sequence>
<proteinExistence type="predicted"/>
<organism evidence="1 2">
    <name type="scientific">Ancylobacter polymorphus</name>
    <dbReference type="NCBI Taxonomy" id="223390"/>
    <lineage>
        <taxon>Bacteria</taxon>
        <taxon>Pseudomonadati</taxon>
        <taxon>Pseudomonadota</taxon>
        <taxon>Alphaproteobacteria</taxon>
        <taxon>Hyphomicrobiales</taxon>
        <taxon>Xanthobacteraceae</taxon>
        <taxon>Ancylobacter</taxon>
    </lineage>
</organism>
<protein>
    <submittedName>
        <fullName evidence="1">Uncharacterized protein</fullName>
    </submittedName>
</protein>
<reference evidence="1" key="1">
    <citation type="submission" date="2021-09" db="EMBL/GenBank/DDBJ databases">
        <title>Network and meta-omics reveal the key degrader and cooperation patterns in an efficient 1,4-dioxane-degrading microbial community.</title>
        <authorList>
            <person name="Dai C."/>
        </authorList>
    </citation>
    <scope>NUCLEOTIDE SEQUENCE</scope>
    <source>
        <strain evidence="1">ZM13</strain>
    </source>
</reference>
<dbReference type="EMBL" id="CP083239">
    <property type="protein sequence ID" value="UOK72988.1"/>
    <property type="molecule type" value="Genomic_DNA"/>
</dbReference>
<dbReference type="KEGG" id="apol:K9D25_09960"/>
<dbReference type="AlphaFoldDB" id="A0A9E7A558"/>
<dbReference type="Proteomes" id="UP000831684">
    <property type="component" value="Chromosome"/>
</dbReference>
<accession>A0A9E7A558</accession>
<evidence type="ECO:0000313" key="2">
    <source>
        <dbReference type="Proteomes" id="UP000831684"/>
    </source>
</evidence>
<gene>
    <name evidence="1" type="ORF">K9D25_09960</name>
</gene>
<evidence type="ECO:0000313" key="1">
    <source>
        <dbReference type="EMBL" id="UOK72988.1"/>
    </source>
</evidence>
<name>A0A9E7A558_9HYPH</name>